<feature type="compositionally biased region" description="Polar residues" evidence="1">
    <location>
        <begin position="229"/>
        <end position="255"/>
    </location>
</feature>
<name>A0A1D1UD04_RAMVA</name>
<evidence type="ECO:0000313" key="2">
    <source>
        <dbReference type="EMBL" id="GAU87689.1"/>
    </source>
</evidence>
<reference evidence="2 3" key="1">
    <citation type="journal article" date="2016" name="Nat. Commun.">
        <title>Extremotolerant tardigrade genome and improved radiotolerance of human cultured cells by tardigrade-unique protein.</title>
        <authorList>
            <person name="Hashimoto T."/>
            <person name="Horikawa D.D."/>
            <person name="Saito Y."/>
            <person name="Kuwahara H."/>
            <person name="Kozuka-Hata H."/>
            <person name="Shin-I T."/>
            <person name="Minakuchi Y."/>
            <person name="Ohishi K."/>
            <person name="Motoyama A."/>
            <person name="Aizu T."/>
            <person name="Enomoto A."/>
            <person name="Kondo K."/>
            <person name="Tanaka S."/>
            <person name="Hara Y."/>
            <person name="Koshikawa S."/>
            <person name="Sagara H."/>
            <person name="Miura T."/>
            <person name="Yokobori S."/>
            <person name="Miyagawa K."/>
            <person name="Suzuki Y."/>
            <person name="Kubo T."/>
            <person name="Oyama M."/>
            <person name="Kohara Y."/>
            <person name="Fujiyama A."/>
            <person name="Arakawa K."/>
            <person name="Katayama T."/>
            <person name="Toyoda A."/>
            <person name="Kunieda T."/>
        </authorList>
    </citation>
    <scope>NUCLEOTIDE SEQUENCE [LARGE SCALE GENOMIC DNA]</scope>
    <source>
        <strain evidence="2 3">YOKOZUNA-1</strain>
    </source>
</reference>
<evidence type="ECO:0000313" key="3">
    <source>
        <dbReference type="Proteomes" id="UP000186922"/>
    </source>
</evidence>
<dbReference type="EMBL" id="BDGG01000001">
    <property type="protein sequence ID" value="GAU87689.1"/>
    <property type="molecule type" value="Genomic_DNA"/>
</dbReference>
<feature type="compositionally biased region" description="Basic and acidic residues" evidence="1">
    <location>
        <begin position="136"/>
        <end position="147"/>
    </location>
</feature>
<feature type="compositionally biased region" description="Polar residues" evidence="1">
    <location>
        <begin position="120"/>
        <end position="134"/>
    </location>
</feature>
<dbReference type="AlphaFoldDB" id="A0A1D1UD04"/>
<proteinExistence type="predicted"/>
<evidence type="ECO:0000256" key="1">
    <source>
        <dbReference type="SAM" id="MobiDB-lite"/>
    </source>
</evidence>
<feature type="compositionally biased region" description="Polar residues" evidence="1">
    <location>
        <begin position="27"/>
        <end position="41"/>
    </location>
</feature>
<feature type="compositionally biased region" description="Polar residues" evidence="1">
    <location>
        <begin position="1"/>
        <end position="11"/>
    </location>
</feature>
<gene>
    <name evidence="2" type="primary">RvY_00502-1</name>
    <name evidence="2" type="synonym">RvY_00502.1</name>
    <name evidence="2" type="ORF">RvY_00502</name>
</gene>
<feature type="region of interest" description="Disordered" evidence="1">
    <location>
        <begin position="1"/>
        <end position="294"/>
    </location>
</feature>
<protein>
    <submittedName>
        <fullName evidence="2">Uncharacterized protein</fullName>
    </submittedName>
</protein>
<comment type="caution">
    <text evidence="2">The sequence shown here is derived from an EMBL/GenBank/DDBJ whole genome shotgun (WGS) entry which is preliminary data.</text>
</comment>
<sequence>MCSLTSATDQTAAKPFPTADYPDQLNPFGSDQSLYGNSEDSLSYDEGKNPFWEEPGYDEPTNMGDGLGQSIPKSPSPQSAKAFRPTPAPRRKFGSVRVASTFDSTPSPGLSRKDRRGSLEASSPQRPNHETLSGKTVKEGERCEHSGRTAKGTSRRPAPRPPKIVLVPPDEDGNTASPNLQSDIDTLPRSITPTPSSPRRSPLNLQERTKKDHEVLRSAFLTIKGPSEATPNSSPKILNTHSPKSSPASSVTASQLLPRKGSGGSGSSSGRSPNPVKRSLSSLLFDAGTSFRYF</sequence>
<feature type="compositionally biased region" description="Polar residues" evidence="1">
    <location>
        <begin position="174"/>
        <end position="184"/>
    </location>
</feature>
<accession>A0A1D1UD04</accession>
<feature type="compositionally biased region" description="Basic and acidic residues" evidence="1">
    <location>
        <begin position="207"/>
        <end position="216"/>
    </location>
</feature>
<organism evidence="2 3">
    <name type="scientific">Ramazzottius varieornatus</name>
    <name type="common">Water bear</name>
    <name type="synonym">Tardigrade</name>
    <dbReference type="NCBI Taxonomy" id="947166"/>
    <lineage>
        <taxon>Eukaryota</taxon>
        <taxon>Metazoa</taxon>
        <taxon>Ecdysozoa</taxon>
        <taxon>Tardigrada</taxon>
        <taxon>Eutardigrada</taxon>
        <taxon>Parachela</taxon>
        <taxon>Hypsibioidea</taxon>
        <taxon>Ramazzottiidae</taxon>
        <taxon>Ramazzottius</taxon>
    </lineage>
</organism>
<dbReference type="Proteomes" id="UP000186922">
    <property type="component" value="Unassembled WGS sequence"/>
</dbReference>
<keyword evidence="3" id="KW-1185">Reference proteome</keyword>
<feature type="compositionally biased region" description="Low complexity" evidence="1">
    <location>
        <begin position="187"/>
        <end position="205"/>
    </location>
</feature>